<evidence type="ECO:0000256" key="9">
    <source>
        <dbReference type="ARBA" id="ARBA00023180"/>
    </source>
</evidence>
<dbReference type="RefSeq" id="XP_004414291.1">
    <property type="nucleotide sequence ID" value="XM_004414234.1"/>
</dbReference>
<evidence type="ECO:0000256" key="12">
    <source>
        <dbReference type="ARBA" id="ARBA00041037"/>
    </source>
</evidence>
<evidence type="ECO:0000256" key="6">
    <source>
        <dbReference type="ARBA" id="ARBA00022989"/>
    </source>
</evidence>
<dbReference type="Gene3D" id="1.10.3430.10">
    <property type="entry name" value="Ammonium transporter AmtB like domains"/>
    <property type="match status" value="1"/>
</dbReference>
<evidence type="ECO:0000256" key="16">
    <source>
        <dbReference type="SAM" id="Phobius"/>
    </source>
</evidence>
<dbReference type="GO" id="GO:0005886">
    <property type="term" value="C:plasma membrane"/>
    <property type="evidence" value="ECO:0007669"/>
    <property type="project" value="InterPro"/>
</dbReference>
<reference evidence="19" key="1">
    <citation type="submission" date="2025-08" db="UniProtKB">
        <authorList>
            <consortium name="RefSeq"/>
        </authorList>
    </citation>
    <scope>IDENTIFICATION</scope>
</reference>
<comment type="subunit">
    <text evidence="15">Homodimer. Heterotrimer; a RHCE monomer interacts with a RHAG homodimer. Component of the ankyrin-1 complex in the erythrocyte, composed of ANK1, RHCE, RHAG, SLC4A1, EPB42, GYPA, GYPB and AQP1. Interacts with GYPB (via the N-terminal); this interaction bridges the (RHAG)2(RHCE) heterotrimer with the SLC4A1 Band 3 I dimer complexed with GYPA.</text>
</comment>
<evidence type="ECO:0000256" key="5">
    <source>
        <dbReference type="ARBA" id="ARBA00022692"/>
    </source>
</evidence>
<dbReference type="GO" id="GO:0008519">
    <property type="term" value="F:ammonium channel activity"/>
    <property type="evidence" value="ECO:0007669"/>
    <property type="project" value="InterPro"/>
</dbReference>
<dbReference type="SUPFAM" id="SSF111352">
    <property type="entry name" value="Ammonium transporter"/>
    <property type="match status" value="1"/>
</dbReference>
<dbReference type="FunFam" id="1.10.3430.10:FF:000001">
    <property type="entry name" value="Ammonium transporter Rh type C"/>
    <property type="match status" value="1"/>
</dbReference>
<evidence type="ECO:0000256" key="8">
    <source>
        <dbReference type="ARBA" id="ARBA00023177"/>
    </source>
</evidence>
<dbReference type="PRINTS" id="PR00342">
    <property type="entry name" value="RHESUSRHD"/>
</dbReference>
<feature type="transmembrane region" description="Helical" evidence="16">
    <location>
        <begin position="294"/>
        <end position="314"/>
    </location>
</feature>
<comment type="catalytic activity">
    <reaction evidence="1">
        <text>NH4(+)(in) = NH4(+)(out)</text>
        <dbReference type="Rhea" id="RHEA:28747"/>
        <dbReference type="ChEBI" id="CHEBI:28938"/>
    </reaction>
</comment>
<feature type="transmembrane region" description="Helical" evidence="16">
    <location>
        <begin position="115"/>
        <end position="134"/>
    </location>
</feature>
<evidence type="ECO:0000256" key="14">
    <source>
        <dbReference type="ARBA" id="ARBA00042473"/>
    </source>
</evidence>
<feature type="transmembrane region" description="Helical" evidence="16">
    <location>
        <begin position="203"/>
        <end position="222"/>
    </location>
</feature>
<dbReference type="InterPro" id="IPR002229">
    <property type="entry name" value="RhesusRHD"/>
</dbReference>
<dbReference type="Proteomes" id="UP000245340">
    <property type="component" value="Unplaced"/>
</dbReference>
<feature type="transmembrane region" description="Helical" evidence="16">
    <location>
        <begin position="53"/>
        <end position="72"/>
    </location>
</feature>
<dbReference type="PANTHER" id="PTHR11730:SF32">
    <property type="entry name" value="AMMONIUM TRANSPORTER RH TYPE A"/>
    <property type="match status" value="1"/>
</dbReference>
<evidence type="ECO:0000259" key="17">
    <source>
        <dbReference type="Pfam" id="PF00909"/>
    </source>
</evidence>
<comment type="subcellular location">
    <subcellularLocation>
        <location evidence="2">Membrane</location>
        <topology evidence="2">Multi-pass membrane protein</topology>
    </subcellularLocation>
</comment>
<evidence type="ECO:0000256" key="13">
    <source>
        <dbReference type="ARBA" id="ARBA00042104"/>
    </source>
</evidence>
<feature type="transmembrane region" description="Helical" evidence="16">
    <location>
        <begin position="84"/>
        <end position="103"/>
    </location>
</feature>
<keyword evidence="8" id="KW-0924">Ammonia transport</keyword>
<feature type="transmembrane region" description="Helical" evidence="16">
    <location>
        <begin position="242"/>
        <end position="261"/>
    </location>
</feature>
<keyword evidence="7 16" id="KW-0472">Membrane</keyword>
<evidence type="ECO:0000256" key="10">
    <source>
        <dbReference type="ARBA" id="ARBA00035761"/>
    </source>
</evidence>
<evidence type="ECO:0000256" key="15">
    <source>
        <dbReference type="ARBA" id="ARBA00046403"/>
    </source>
</evidence>
<proteinExistence type="inferred from homology"/>
<comment type="catalytic activity">
    <reaction evidence="10">
        <text>CO2(out) = CO2(in)</text>
        <dbReference type="Rhea" id="RHEA:74891"/>
        <dbReference type="ChEBI" id="CHEBI:16526"/>
    </reaction>
</comment>
<name>A0A9B0HBE5_ODORO</name>
<dbReference type="InterPro" id="IPR029020">
    <property type="entry name" value="Ammonium/urea_transptr"/>
</dbReference>
<evidence type="ECO:0000313" key="18">
    <source>
        <dbReference type="Proteomes" id="UP000245340"/>
    </source>
</evidence>
<evidence type="ECO:0000256" key="4">
    <source>
        <dbReference type="ARBA" id="ARBA00022448"/>
    </source>
</evidence>
<evidence type="ECO:0000256" key="3">
    <source>
        <dbReference type="ARBA" id="ARBA00011036"/>
    </source>
</evidence>
<sequence>MKLLFPLMAIVLEASMIVLFGFFVKYETEQNAIQPLNNTNTTKVDRSLELHPLFQDVHVMIFVGFGFLMTFLKKYGFSSVGINLLIAALGLQWGTFIQGIVHHHGQTIYIGIKNMINADFSTATVLISFGAVLGKISPAQMLIMTIIEIAVFTGNEYVVGEIFKASDIGASMTIHAFGAYFGLAVAGVLYRPSLRRGHEKEESVYHSDLFAMIGTLFLWMFWPSFNSAIAETTEQQYTAIVNTYFSLVACVLTAYAFSSFVGKRGKLDMVHIQNATLAGGVAVGTCADMEIHPYGAMIIGGIAGIVSVLGFKFLTPCLTEKLRIHDTCGVHNLHGLPGVVGGLASIVAIVLGASKRSSMVMQAAALGSSIGTAIAGGLITGLILRFIVRVQPSTEFFFDDSVYWEFLPLYSIDIFPRLFPAKLKRDRYFDVFNGIFRENRFGEENVVRISVHEVDKMMNEVEITFLVASIRKGPYLTVTGCYRKDGFETNSYFPCKEIPRFVPVDAPLNYSQVQDLVQEGFHYCLPERANWDCVPATHSHAKQRSQVAIHRTFNIVALSHVV</sequence>
<gene>
    <name evidence="19" type="primary">RHAG</name>
</gene>
<evidence type="ECO:0000256" key="7">
    <source>
        <dbReference type="ARBA" id="ARBA00023136"/>
    </source>
</evidence>
<evidence type="ECO:0000256" key="1">
    <source>
        <dbReference type="ARBA" id="ARBA00000309"/>
    </source>
</evidence>
<keyword evidence="5 16" id="KW-0812">Transmembrane</keyword>
<protein>
    <recommendedName>
        <fullName evidence="12">Ammonium transporter Rh type A</fullName>
    </recommendedName>
    <alternativeName>
        <fullName evidence="14">Erythrocyte membrane glycoprotein Rh50</fullName>
    </alternativeName>
    <alternativeName>
        <fullName evidence="13">Rhesus blood group family type A glycoprotein</fullName>
    </alternativeName>
</protein>
<accession>A0A9B0HBE5</accession>
<comment type="similarity">
    <text evidence="3">Belongs to the ammonium transporter (TC 2.A.49) family. Rh subfamily.</text>
</comment>
<feature type="transmembrane region" description="Helical" evidence="16">
    <location>
        <begin position="172"/>
        <end position="191"/>
    </location>
</feature>
<feature type="domain" description="Ammonium transporter AmtB-like" evidence="17">
    <location>
        <begin position="16"/>
        <end position="395"/>
    </location>
</feature>
<evidence type="ECO:0000256" key="2">
    <source>
        <dbReference type="ARBA" id="ARBA00004141"/>
    </source>
</evidence>
<organism evidence="18 19">
    <name type="scientific">Odobenus rosmarus divergens</name>
    <name type="common">Pacific walrus</name>
    <dbReference type="NCBI Taxonomy" id="9708"/>
    <lineage>
        <taxon>Eukaryota</taxon>
        <taxon>Metazoa</taxon>
        <taxon>Chordata</taxon>
        <taxon>Craniata</taxon>
        <taxon>Vertebrata</taxon>
        <taxon>Euteleostomi</taxon>
        <taxon>Mammalia</taxon>
        <taxon>Eutheria</taxon>
        <taxon>Laurasiatheria</taxon>
        <taxon>Carnivora</taxon>
        <taxon>Caniformia</taxon>
        <taxon>Pinnipedia</taxon>
        <taxon>Odobenidae</taxon>
        <taxon>Odobenus</taxon>
    </lineage>
</organism>
<dbReference type="Pfam" id="PF00909">
    <property type="entry name" value="Ammonium_transp"/>
    <property type="match status" value="1"/>
</dbReference>
<comment type="catalytic activity">
    <reaction evidence="11">
        <text>methylamine(out) = methylamine(in)</text>
        <dbReference type="Rhea" id="RHEA:74391"/>
        <dbReference type="ChEBI" id="CHEBI:59338"/>
    </reaction>
</comment>
<feature type="transmembrane region" description="Helical" evidence="16">
    <location>
        <begin position="334"/>
        <end position="353"/>
    </location>
</feature>
<feature type="transmembrane region" description="Helical" evidence="16">
    <location>
        <begin position="365"/>
        <end position="387"/>
    </location>
</feature>
<dbReference type="AlphaFoldDB" id="A0A9B0HBE5"/>
<dbReference type="PANTHER" id="PTHR11730">
    <property type="entry name" value="AMMONIUM TRANSPORTER"/>
    <property type="match status" value="1"/>
</dbReference>
<feature type="transmembrane region" description="Helical" evidence="16">
    <location>
        <begin position="7"/>
        <end position="26"/>
    </location>
</feature>
<dbReference type="GO" id="GO:0097272">
    <property type="term" value="P:ammonium homeostasis"/>
    <property type="evidence" value="ECO:0007669"/>
    <property type="project" value="TreeGrafter"/>
</dbReference>
<keyword evidence="9" id="KW-0325">Glycoprotein</keyword>
<dbReference type="InterPro" id="IPR024041">
    <property type="entry name" value="NH4_transpt_AmtB-like_dom"/>
</dbReference>
<keyword evidence="4" id="KW-0813">Transport</keyword>
<evidence type="ECO:0000313" key="19">
    <source>
        <dbReference type="RefSeq" id="XP_004414291.1"/>
    </source>
</evidence>
<evidence type="ECO:0000256" key="11">
    <source>
        <dbReference type="ARBA" id="ARBA00036281"/>
    </source>
</evidence>
<keyword evidence="6 16" id="KW-1133">Transmembrane helix</keyword>
<keyword evidence="18" id="KW-1185">Reference proteome</keyword>